<keyword evidence="2" id="KW-1185">Reference proteome</keyword>
<dbReference type="OrthoDB" id="9813491at2"/>
<keyword evidence="1" id="KW-0378">Hydrolase</keyword>
<evidence type="ECO:0000313" key="2">
    <source>
        <dbReference type="Proteomes" id="UP000317036"/>
    </source>
</evidence>
<dbReference type="InterPro" id="IPR038735">
    <property type="entry name" value="MSMEG_1276-like_NTP-PPase_dom"/>
</dbReference>
<dbReference type="CDD" id="cd11532">
    <property type="entry name" value="NTP-PPase_COG4997"/>
    <property type="match status" value="1"/>
</dbReference>
<accession>A0A559JHR2</accession>
<comment type="caution">
    <text evidence="1">The sequence shown here is derived from an EMBL/GenBank/DDBJ whole genome shotgun (WGS) entry which is preliminary data.</text>
</comment>
<dbReference type="InterPro" id="IPR021130">
    <property type="entry name" value="PRib-ATP_PPHydrolase-like"/>
</dbReference>
<dbReference type="Proteomes" id="UP000317036">
    <property type="component" value="Unassembled WGS sequence"/>
</dbReference>
<dbReference type="GO" id="GO:0016787">
    <property type="term" value="F:hydrolase activity"/>
    <property type="evidence" value="ECO:0007669"/>
    <property type="project" value="UniProtKB-KW"/>
</dbReference>
<dbReference type="EMBL" id="VNJI01000082">
    <property type="protein sequence ID" value="TVX99397.1"/>
    <property type="molecule type" value="Genomic_DNA"/>
</dbReference>
<proteinExistence type="predicted"/>
<dbReference type="RefSeq" id="WP_144854910.1">
    <property type="nucleotide sequence ID" value="NZ_VNJI01000082.1"/>
</dbReference>
<sequence length="109" mass="12720">MPTYNKLVRDLIPQIIERNQKAFSIRTLTDEEWITELKTKFHEEWDEYLSASTSKEQTEELADLLEIIFTLAQAAGTNQEELLRIAVKKRAERGGFSQKVYLIEVTDDE</sequence>
<dbReference type="Pfam" id="PF01503">
    <property type="entry name" value="PRA-PH"/>
    <property type="match status" value="1"/>
</dbReference>
<organism evidence="1 2">
    <name type="scientific">Paenibacillus cremeus</name>
    <dbReference type="NCBI Taxonomy" id="2163881"/>
    <lineage>
        <taxon>Bacteria</taxon>
        <taxon>Bacillati</taxon>
        <taxon>Bacillota</taxon>
        <taxon>Bacilli</taxon>
        <taxon>Bacillales</taxon>
        <taxon>Paenibacillaceae</taxon>
        <taxon>Paenibacillus</taxon>
    </lineage>
</organism>
<name>A0A559JHR2_9BACL</name>
<dbReference type="SUPFAM" id="SSF101386">
    <property type="entry name" value="all-alpha NTP pyrophosphatases"/>
    <property type="match status" value="1"/>
</dbReference>
<evidence type="ECO:0000313" key="1">
    <source>
        <dbReference type="EMBL" id="TVX99397.1"/>
    </source>
</evidence>
<gene>
    <name evidence="1" type="ORF">FPZ49_33870</name>
</gene>
<protein>
    <submittedName>
        <fullName evidence="1">Phosphoribosyl-ATP pyrophosphohydrolase</fullName>
    </submittedName>
</protein>
<dbReference type="AlphaFoldDB" id="A0A559JHR2"/>
<reference evidence="1 2" key="1">
    <citation type="submission" date="2019-07" db="EMBL/GenBank/DDBJ databases">
        <authorList>
            <person name="Kim J."/>
        </authorList>
    </citation>
    <scope>NUCLEOTIDE SEQUENCE [LARGE SCALE GENOMIC DNA]</scope>
    <source>
        <strain evidence="1 2">JC52</strain>
    </source>
</reference>